<dbReference type="InterPro" id="IPR002577">
    <property type="entry name" value="HTH_HxlR"/>
</dbReference>
<keyword evidence="2" id="KW-0238">DNA-binding</keyword>
<dbReference type="PANTHER" id="PTHR33204:SF29">
    <property type="entry name" value="TRANSCRIPTIONAL REGULATOR"/>
    <property type="match status" value="1"/>
</dbReference>
<dbReference type="Pfam" id="PF01638">
    <property type="entry name" value="HxlR"/>
    <property type="match status" value="1"/>
</dbReference>
<dbReference type="EMBL" id="JQCQ01000025">
    <property type="protein sequence ID" value="KRO24614.1"/>
    <property type="molecule type" value="Genomic_DNA"/>
</dbReference>
<accession>A0A0R2NFL8</accession>
<keyword evidence="3" id="KW-0804">Transcription</keyword>
<gene>
    <name evidence="5" type="ORF">IV88_GL000816</name>
</gene>
<feature type="domain" description="HTH hxlR-type" evidence="4">
    <location>
        <begin position="6"/>
        <end position="94"/>
    </location>
</feature>
<dbReference type="SUPFAM" id="SSF46785">
    <property type="entry name" value="Winged helix' DNA-binding domain"/>
    <property type="match status" value="1"/>
</dbReference>
<dbReference type="InterPro" id="IPR036388">
    <property type="entry name" value="WH-like_DNA-bd_sf"/>
</dbReference>
<dbReference type="InterPro" id="IPR036390">
    <property type="entry name" value="WH_DNA-bd_sf"/>
</dbReference>
<keyword evidence="6" id="KW-1185">Reference proteome</keyword>
<dbReference type="Proteomes" id="UP000051249">
    <property type="component" value="Unassembled WGS sequence"/>
</dbReference>
<dbReference type="AlphaFoldDB" id="A0A0R2NFL8"/>
<evidence type="ECO:0000256" key="1">
    <source>
        <dbReference type="ARBA" id="ARBA00023015"/>
    </source>
</evidence>
<evidence type="ECO:0000313" key="5">
    <source>
        <dbReference type="EMBL" id="KRO24614.1"/>
    </source>
</evidence>
<keyword evidence="1" id="KW-0805">Transcription regulation</keyword>
<dbReference type="OrthoDB" id="9791143at2"/>
<comment type="caution">
    <text evidence="5">The sequence shown here is derived from an EMBL/GenBank/DDBJ whole genome shotgun (WGS) entry which is preliminary data.</text>
</comment>
<dbReference type="RefSeq" id="WP_083486861.1">
    <property type="nucleotide sequence ID" value="NZ_BJZZ01000024.1"/>
</dbReference>
<proteinExistence type="predicted"/>
<sequence>MKNYHIGIEVTMEIISGKWKPLLLCYIQTGINRNGQFLKVIPEISQKVLSEQLRQLEQDGIISRHVFAEVPPHVEYELTEQGQSLTHVLMELCN</sequence>
<evidence type="ECO:0000256" key="3">
    <source>
        <dbReference type="ARBA" id="ARBA00023163"/>
    </source>
</evidence>
<dbReference type="Gene3D" id="1.10.10.10">
    <property type="entry name" value="Winged helix-like DNA-binding domain superfamily/Winged helix DNA-binding domain"/>
    <property type="match status" value="1"/>
</dbReference>
<dbReference type="PATRIC" id="fig|480391.4.peg.827"/>
<evidence type="ECO:0000256" key="2">
    <source>
        <dbReference type="ARBA" id="ARBA00023125"/>
    </source>
</evidence>
<evidence type="ECO:0000313" key="6">
    <source>
        <dbReference type="Proteomes" id="UP000051249"/>
    </source>
</evidence>
<protein>
    <recommendedName>
        <fullName evidence="4">HTH hxlR-type domain-containing protein</fullName>
    </recommendedName>
</protein>
<evidence type="ECO:0000259" key="4">
    <source>
        <dbReference type="PROSITE" id="PS51118"/>
    </source>
</evidence>
<name>A0A0R2NFL8_9LACO</name>
<dbReference type="PROSITE" id="PS51118">
    <property type="entry name" value="HTH_HXLR"/>
    <property type="match status" value="1"/>
</dbReference>
<reference evidence="5 6" key="1">
    <citation type="journal article" date="2015" name="Genome Announc.">
        <title>Expanding the biotechnology potential of lactobacilli through comparative genomics of 213 strains and associated genera.</title>
        <authorList>
            <person name="Sun Z."/>
            <person name="Harris H.M."/>
            <person name="McCann A."/>
            <person name="Guo C."/>
            <person name="Argimon S."/>
            <person name="Zhang W."/>
            <person name="Yang X."/>
            <person name="Jeffery I.B."/>
            <person name="Cooney J.C."/>
            <person name="Kagawa T.F."/>
            <person name="Liu W."/>
            <person name="Song Y."/>
            <person name="Salvetti E."/>
            <person name="Wrobel A."/>
            <person name="Rasinkangas P."/>
            <person name="Parkhill J."/>
            <person name="Rea M.C."/>
            <person name="O'Sullivan O."/>
            <person name="Ritari J."/>
            <person name="Douillard F.P."/>
            <person name="Paul Ross R."/>
            <person name="Yang R."/>
            <person name="Briner A.E."/>
            <person name="Felis G.E."/>
            <person name="de Vos W.M."/>
            <person name="Barrangou R."/>
            <person name="Klaenhammer T.R."/>
            <person name="Caufield P.W."/>
            <person name="Cui Y."/>
            <person name="Zhang H."/>
            <person name="O'Toole P.W."/>
        </authorList>
    </citation>
    <scope>NUCLEOTIDE SEQUENCE [LARGE SCALE GENOMIC DNA]</scope>
    <source>
        <strain evidence="5 6">DSM 23026</strain>
    </source>
</reference>
<organism evidence="5 6">
    <name type="scientific">Pediococcus argentinicus</name>
    <dbReference type="NCBI Taxonomy" id="480391"/>
    <lineage>
        <taxon>Bacteria</taxon>
        <taxon>Bacillati</taxon>
        <taxon>Bacillota</taxon>
        <taxon>Bacilli</taxon>
        <taxon>Lactobacillales</taxon>
        <taxon>Lactobacillaceae</taxon>
        <taxon>Pediococcus</taxon>
    </lineage>
</organism>
<dbReference type="PANTHER" id="PTHR33204">
    <property type="entry name" value="TRANSCRIPTIONAL REGULATOR, MARR FAMILY"/>
    <property type="match status" value="1"/>
</dbReference>
<dbReference type="GO" id="GO:0003677">
    <property type="term" value="F:DNA binding"/>
    <property type="evidence" value="ECO:0007669"/>
    <property type="project" value="UniProtKB-KW"/>
</dbReference>